<dbReference type="AlphaFoldDB" id="A0A0L8G7L1"/>
<name>A0A0L8G7L1_OCTBM</name>
<organism evidence="1">
    <name type="scientific">Octopus bimaculoides</name>
    <name type="common">California two-spotted octopus</name>
    <dbReference type="NCBI Taxonomy" id="37653"/>
    <lineage>
        <taxon>Eukaryota</taxon>
        <taxon>Metazoa</taxon>
        <taxon>Spiralia</taxon>
        <taxon>Lophotrochozoa</taxon>
        <taxon>Mollusca</taxon>
        <taxon>Cephalopoda</taxon>
        <taxon>Coleoidea</taxon>
        <taxon>Octopodiformes</taxon>
        <taxon>Octopoda</taxon>
        <taxon>Incirrata</taxon>
        <taxon>Octopodidae</taxon>
        <taxon>Octopus</taxon>
    </lineage>
</organism>
<sequence>MKIFFYFVKKNYKERECHIYDHLDCSELQWLATIYRHNISFILTLSPVHFNRSGVQIYSAYID</sequence>
<evidence type="ECO:0000313" key="1">
    <source>
        <dbReference type="EMBL" id="KOF73007.1"/>
    </source>
</evidence>
<proteinExistence type="predicted"/>
<dbReference type="EMBL" id="KQ423384">
    <property type="protein sequence ID" value="KOF73007.1"/>
    <property type="molecule type" value="Genomic_DNA"/>
</dbReference>
<accession>A0A0L8G7L1</accession>
<protein>
    <submittedName>
        <fullName evidence="1">Uncharacterized protein</fullName>
    </submittedName>
</protein>
<reference evidence="1" key="1">
    <citation type="submission" date="2015-07" db="EMBL/GenBank/DDBJ databases">
        <title>MeaNS - Measles Nucleotide Surveillance Program.</title>
        <authorList>
            <person name="Tran T."/>
            <person name="Druce J."/>
        </authorList>
    </citation>
    <scope>NUCLEOTIDE SEQUENCE</scope>
    <source>
        <strain evidence="1">UCB-OBI-ISO-001</strain>
        <tissue evidence="1">Gonad</tissue>
    </source>
</reference>
<gene>
    <name evidence="1" type="ORF">OCBIM_22038509mg</name>
</gene>